<reference evidence="4" key="1">
    <citation type="submission" date="2007-07" db="EMBL/GenBank/DDBJ databases">
        <title>PCAP assembly of the Caenorhabditis remanei genome.</title>
        <authorList>
            <consortium name="The Caenorhabditis remanei Sequencing Consortium"/>
            <person name="Wilson R.K."/>
        </authorList>
    </citation>
    <scope>NUCLEOTIDE SEQUENCE [LARGE SCALE GENOMIC DNA]</scope>
    <source>
        <strain evidence="4">PB4641</strain>
    </source>
</reference>
<evidence type="ECO:0000313" key="4">
    <source>
        <dbReference type="EMBL" id="EFO87788.1"/>
    </source>
</evidence>
<dbReference type="EMBL" id="DS268420">
    <property type="protein sequence ID" value="EFO87788.1"/>
    <property type="molecule type" value="Genomic_DNA"/>
</dbReference>
<dbReference type="InterPro" id="IPR007883">
    <property type="entry name" value="DUF713"/>
</dbReference>
<sequence length="523" mass="61397">MKQTRQKNSEKKLKKGSKREVPKRNQQKPEVKRIPTMAPIRKQNSTKHSDTKTMVNPQTNQRLAQRKKVKLQHGLSDDASGKTLAGGLIPPDIRVPGYRNGVEKLGQTTSTKQNGQNNEKFVSTQIQTSTNSVYGNYTSIIDPTTTMATPKNVDLLEFLGRNATLLLASILFIFLMALIGCCWCGPFAWLRRWIRRMFSRQQVIRRERGRFLDENEDERERRLMKDLKFQERLNEYENSLKPTEEEMQYNQKKDEECKKLQQETREMKKNIEKMKKKHDSTNSSFAGNFEEVDRADKEFRKNLDEQNRIFEEKMRRLREKREEKERKNQEEFDRLRYESQQNIAAFLKFIHLRLRFEEKEQEWSDSLEKLRKPLVSVVNSYYHLQEEIKNGDSSDEFSAAGVRSEGQLFAHKVSAAQNMLKLGFDNLEKLTVEFDDRIFIRMIMKSISQQGLICNAVGITLVRVMQSVDQQEELKKMDTVVSQLDPHSIPTTTTLKRTSPSARMEDYLNIERVSTPGWLRYFK</sequence>
<evidence type="ECO:0000313" key="5">
    <source>
        <dbReference type="Proteomes" id="UP000008281"/>
    </source>
</evidence>
<keyword evidence="3" id="KW-0472">Membrane</keyword>
<dbReference type="HOGENOM" id="CLU_520977_0_0_1"/>
<dbReference type="PANTHER" id="PTHR21566:SF6">
    <property type="entry name" value="TRANSMEMBRANE PROTEIN"/>
    <property type="match status" value="1"/>
</dbReference>
<dbReference type="PANTHER" id="PTHR21566">
    <property type="entry name" value="CILIA- AND FLAGELLA-ASSOCIATED PROTEIN 251-LIKE-RELATED-RELATED"/>
    <property type="match status" value="1"/>
</dbReference>
<feature type="compositionally biased region" description="Basic and acidic residues" evidence="2">
    <location>
        <begin position="18"/>
        <end position="33"/>
    </location>
</feature>
<feature type="transmembrane region" description="Helical" evidence="3">
    <location>
        <begin position="165"/>
        <end position="190"/>
    </location>
</feature>
<feature type="region of interest" description="Disordered" evidence="2">
    <location>
        <begin position="1"/>
        <end position="53"/>
    </location>
</feature>
<dbReference type="Pfam" id="PF05218">
    <property type="entry name" value="DUF713"/>
    <property type="match status" value="1"/>
</dbReference>
<feature type="coiled-coil region" evidence="1">
    <location>
        <begin position="250"/>
        <end position="334"/>
    </location>
</feature>
<protein>
    <submittedName>
        <fullName evidence="4">Uncharacterized protein</fullName>
    </submittedName>
</protein>
<evidence type="ECO:0000256" key="2">
    <source>
        <dbReference type="SAM" id="MobiDB-lite"/>
    </source>
</evidence>
<keyword evidence="3" id="KW-1133">Transmembrane helix</keyword>
<keyword evidence="1" id="KW-0175">Coiled coil</keyword>
<gene>
    <name evidence="4" type="ORF">CRE_05811</name>
</gene>
<evidence type="ECO:0000256" key="1">
    <source>
        <dbReference type="SAM" id="Coils"/>
    </source>
</evidence>
<keyword evidence="3" id="KW-0812">Transmembrane</keyword>
<dbReference type="InParanoid" id="E3M083"/>
<name>E3M083_CAERE</name>
<proteinExistence type="predicted"/>
<dbReference type="eggNOG" id="ENOG502THI5">
    <property type="taxonomic scope" value="Eukaryota"/>
</dbReference>
<accession>E3M083</accession>
<dbReference type="OMA" id="KEDEWST"/>
<dbReference type="AlphaFoldDB" id="E3M083"/>
<evidence type="ECO:0000256" key="3">
    <source>
        <dbReference type="SAM" id="Phobius"/>
    </source>
</evidence>
<dbReference type="Proteomes" id="UP000008281">
    <property type="component" value="Unassembled WGS sequence"/>
</dbReference>
<keyword evidence="5" id="KW-1185">Reference proteome</keyword>
<organism evidence="5">
    <name type="scientific">Caenorhabditis remanei</name>
    <name type="common">Caenorhabditis vulgaris</name>
    <dbReference type="NCBI Taxonomy" id="31234"/>
    <lineage>
        <taxon>Eukaryota</taxon>
        <taxon>Metazoa</taxon>
        <taxon>Ecdysozoa</taxon>
        <taxon>Nematoda</taxon>
        <taxon>Chromadorea</taxon>
        <taxon>Rhabditida</taxon>
        <taxon>Rhabditina</taxon>
        <taxon>Rhabditomorpha</taxon>
        <taxon>Rhabditoidea</taxon>
        <taxon>Rhabditidae</taxon>
        <taxon>Peloderinae</taxon>
        <taxon>Caenorhabditis</taxon>
    </lineage>
</organism>
<dbReference type="OrthoDB" id="5877453at2759"/>